<dbReference type="UniPathway" id="UPA00392"/>
<dbReference type="STRING" id="1838280.A6M21_04350"/>
<evidence type="ECO:0000313" key="18">
    <source>
        <dbReference type="EMBL" id="OAT85900.1"/>
    </source>
</evidence>
<keyword evidence="8 17" id="KW-0479">Metal-binding</keyword>
<dbReference type="Pfam" id="PF02677">
    <property type="entry name" value="QueH"/>
    <property type="match status" value="1"/>
</dbReference>
<dbReference type="PANTHER" id="PTHR36701:SF1">
    <property type="entry name" value="EPOXYQUEUOSINE REDUCTASE QUEH"/>
    <property type="match status" value="1"/>
</dbReference>
<keyword evidence="9 17" id="KW-0671">Queuosine biosynthesis</keyword>
<evidence type="ECO:0000256" key="2">
    <source>
        <dbReference type="ARBA" id="ARBA00004691"/>
    </source>
</evidence>
<keyword evidence="14 17" id="KW-0676">Redox-active center</keyword>
<dbReference type="GO" id="GO:0051539">
    <property type="term" value="F:4 iron, 4 sulfur cluster binding"/>
    <property type="evidence" value="ECO:0007669"/>
    <property type="project" value="UniProtKB-UniRule"/>
</dbReference>
<feature type="binding site" evidence="17">
    <location>
        <position position="86"/>
    </location>
    <ligand>
        <name>[4Fe-4S] cluster</name>
        <dbReference type="ChEBI" id="CHEBI:49883"/>
    </ligand>
</feature>
<evidence type="ECO:0000256" key="13">
    <source>
        <dbReference type="ARBA" id="ARBA00023157"/>
    </source>
</evidence>
<evidence type="ECO:0000256" key="17">
    <source>
        <dbReference type="HAMAP-Rule" id="MF_02089"/>
    </source>
</evidence>
<dbReference type="AlphaFoldDB" id="A0A1B7LHX1"/>
<keyword evidence="19" id="KW-1185">Reference proteome</keyword>
<dbReference type="GO" id="GO:0008616">
    <property type="term" value="P:tRNA queuosine(34) biosynthetic process"/>
    <property type="evidence" value="ECO:0007669"/>
    <property type="project" value="UniProtKB-UniRule"/>
</dbReference>
<dbReference type="SUPFAM" id="SSF52402">
    <property type="entry name" value="Adenine nucleotide alpha hydrolases-like"/>
    <property type="match status" value="1"/>
</dbReference>
<evidence type="ECO:0000256" key="6">
    <source>
        <dbReference type="ARBA" id="ARBA00022485"/>
    </source>
</evidence>
<comment type="pathway">
    <text evidence="2 17">tRNA modification; tRNA-queuosine biosynthesis.</text>
</comment>
<proteinExistence type="inferred from homology"/>
<evidence type="ECO:0000256" key="5">
    <source>
        <dbReference type="ARBA" id="ARBA00016895"/>
    </source>
</evidence>
<evidence type="ECO:0000256" key="1">
    <source>
        <dbReference type="ARBA" id="ARBA00002268"/>
    </source>
</evidence>
<feature type="disulfide bond" description="Redox-active" evidence="17">
    <location>
        <begin position="163"/>
        <end position="165"/>
    </location>
</feature>
<feature type="binding site" evidence="17">
    <location>
        <position position="8"/>
    </location>
    <ligand>
        <name>[4Fe-4S] cluster</name>
        <dbReference type="ChEBI" id="CHEBI:49883"/>
    </ligand>
</feature>
<evidence type="ECO:0000256" key="7">
    <source>
        <dbReference type="ARBA" id="ARBA00022694"/>
    </source>
</evidence>
<keyword evidence="11 17" id="KW-0408">Iron</keyword>
<feature type="binding site" evidence="17">
    <location>
        <position position="83"/>
    </location>
    <ligand>
        <name>[4Fe-4S] cluster</name>
        <dbReference type="ChEBI" id="CHEBI:49883"/>
    </ligand>
</feature>
<gene>
    <name evidence="17" type="primary">queH</name>
    <name evidence="18" type="ORF">A6M21_04350</name>
</gene>
<name>A0A1B7LHX1_9FIRM</name>
<comment type="caution">
    <text evidence="18">The sequence shown here is derived from an EMBL/GenBank/DDBJ whole genome shotgun (WGS) entry which is preliminary data.</text>
</comment>
<evidence type="ECO:0000256" key="12">
    <source>
        <dbReference type="ARBA" id="ARBA00023014"/>
    </source>
</evidence>
<comment type="similarity">
    <text evidence="3 17">Belongs to the QueH family.</text>
</comment>
<reference evidence="18 19" key="1">
    <citation type="submission" date="2016-04" db="EMBL/GenBank/DDBJ databases">
        <authorList>
            <person name="Evans L.H."/>
            <person name="Alamgir A."/>
            <person name="Owens N."/>
            <person name="Weber N.D."/>
            <person name="Virtaneva K."/>
            <person name="Barbian K."/>
            <person name="Babar A."/>
            <person name="Rosenke K."/>
        </authorList>
    </citation>
    <scope>NUCLEOTIDE SEQUENCE [LARGE SCALE GENOMIC DNA]</scope>
    <source>
        <strain evidence="18 19">LMa1</strain>
    </source>
</reference>
<dbReference type="EC" id="1.17.99.6" evidence="4 17"/>
<dbReference type="HAMAP" id="MF_02089">
    <property type="entry name" value="QueH"/>
    <property type="match status" value="1"/>
</dbReference>
<evidence type="ECO:0000313" key="19">
    <source>
        <dbReference type="Proteomes" id="UP000078532"/>
    </source>
</evidence>
<sequence length="190" mass="22576">MKLLLHTCCGPCTIYPLDYLREQGHTVYGYFFNPNIHPYTEWQRRRETLEKYAAAMDFKVIFNEEYRLEEFLQMVVYRESRRCRFCYAMRLKQAARVAKKGGFDAFSTTLLVSPYQKHDLIREIGETAGDECGVPFYYVDFRPGYREATARSRELGMYRQQYCGCIYSEKERYYRPRQKGTAGQCPVQQS</sequence>
<evidence type="ECO:0000256" key="3">
    <source>
        <dbReference type="ARBA" id="ARBA00008207"/>
    </source>
</evidence>
<keyword evidence="7 17" id="KW-0819">tRNA processing</keyword>
<evidence type="ECO:0000256" key="15">
    <source>
        <dbReference type="ARBA" id="ARBA00031446"/>
    </source>
</evidence>
<evidence type="ECO:0000256" key="10">
    <source>
        <dbReference type="ARBA" id="ARBA00023002"/>
    </source>
</evidence>
<keyword evidence="13 17" id="KW-1015">Disulfide bond</keyword>
<dbReference type="GO" id="GO:0052693">
    <property type="term" value="F:epoxyqueuosine reductase activity"/>
    <property type="evidence" value="ECO:0007669"/>
    <property type="project" value="UniProtKB-UniRule"/>
</dbReference>
<dbReference type="InterPro" id="IPR003828">
    <property type="entry name" value="QueH"/>
</dbReference>
<dbReference type="PANTHER" id="PTHR36701">
    <property type="entry name" value="EPOXYQUEUOSINE REDUCTASE QUEH"/>
    <property type="match status" value="1"/>
</dbReference>
<protein>
    <recommendedName>
        <fullName evidence="5 17">Epoxyqueuosine reductase QueH</fullName>
        <ecNumber evidence="4 17">1.17.99.6</ecNumber>
    </recommendedName>
    <alternativeName>
        <fullName evidence="15 17">Queuosine biosynthesis protein QueH</fullName>
    </alternativeName>
</protein>
<dbReference type="OrthoDB" id="9801033at2"/>
<evidence type="ECO:0000256" key="4">
    <source>
        <dbReference type="ARBA" id="ARBA00012622"/>
    </source>
</evidence>
<keyword evidence="10 17" id="KW-0560">Oxidoreductase</keyword>
<accession>A0A1B7LHX1</accession>
<dbReference type="RefSeq" id="WP_066666640.1">
    <property type="nucleotide sequence ID" value="NZ_LYVF01000047.1"/>
</dbReference>
<evidence type="ECO:0000256" key="14">
    <source>
        <dbReference type="ARBA" id="ARBA00023284"/>
    </source>
</evidence>
<keyword evidence="6 17" id="KW-0004">4Fe-4S</keyword>
<keyword evidence="12 17" id="KW-0411">Iron-sulfur</keyword>
<feature type="binding site" evidence="17">
    <location>
        <position position="9"/>
    </location>
    <ligand>
        <name>[4Fe-4S] cluster</name>
        <dbReference type="ChEBI" id="CHEBI:49883"/>
    </ligand>
</feature>
<evidence type="ECO:0000256" key="8">
    <source>
        <dbReference type="ARBA" id="ARBA00022723"/>
    </source>
</evidence>
<organism evidence="18 19">
    <name type="scientific">Desulfotomaculum copahuensis</name>
    <dbReference type="NCBI Taxonomy" id="1838280"/>
    <lineage>
        <taxon>Bacteria</taxon>
        <taxon>Bacillati</taxon>
        <taxon>Bacillota</taxon>
        <taxon>Clostridia</taxon>
        <taxon>Eubacteriales</taxon>
        <taxon>Desulfotomaculaceae</taxon>
        <taxon>Desulfotomaculum</taxon>
    </lineage>
</organism>
<evidence type="ECO:0000256" key="11">
    <source>
        <dbReference type="ARBA" id="ARBA00023004"/>
    </source>
</evidence>
<dbReference type="GO" id="GO:0046872">
    <property type="term" value="F:metal ion binding"/>
    <property type="evidence" value="ECO:0007669"/>
    <property type="project" value="UniProtKB-KW"/>
</dbReference>
<dbReference type="EMBL" id="LYVF01000047">
    <property type="protein sequence ID" value="OAT85900.1"/>
    <property type="molecule type" value="Genomic_DNA"/>
</dbReference>
<evidence type="ECO:0000256" key="16">
    <source>
        <dbReference type="ARBA" id="ARBA00047415"/>
    </source>
</evidence>
<comment type="function">
    <text evidence="1 17">Catalyzes the conversion of epoxyqueuosine (oQ) to queuosine (Q), which is a hypermodified base found in the wobble positions of tRNA(Asp), tRNA(Asn), tRNA(His) and tRNA(Tyr).</text>
</comment>
<evidence type="ECO:0000256" key="9">
    <source>
        <dbReference type="ARBA" id="ARBA00022785"/>
    </source>
</evidence>
<comment type="catalytic activity">
    <reaction evidence="16 17">
        <text>epoxyqueuosine(34) in tRNA + AH2 = queuosine(34) in tRNA + A + H2O</text>
        <dbReference type="Rhea" id="RHEA:32159"/>
        <dbReference type="Rhea" id="RHEA-COMP:18571"/>
        <dbReference type="Rhea" id="RHEA-COMP:18582"/>
        <dbReference type="ChEBI" id="CHEBI:13193"/>
        <dbReference type="ChEBI" id="CHEBI:15377"/>
        <dbReference type="ChEBI" id="CHEBI:17499"/>
        <dbReference type="ChEBI" id="CHEBI:194431"/>
        <dbReference type="ChEBI" id="CHEBI:194443"/>
        <dbReference type="EC" id="1.17.99.6"/>
    </reaction>
</comment>
<dbReference type="Proteomes" id="UP000078532">
    <property type="component" value="Unassembled WGS sequence"/>
</dbReference>